<dbReference type="AlphaFoldDB" id="A0A8J3LDW1"/>
<dbReference type="RefSeq" id="WP_166379236.1">
    <property type="nucleotide sequence ID" value="NZ_BAAATT010000005.1"/>
</dbReference>
<reference evidence="1" key="1">
    <citation type="submission" date="2021-01" db="EMBL/GenBank/DDBJ databases">
        <title>Whole genome shotgun sequence of Catellatospora methionotrophica NBRC 14553.</title>
        <authorList>
            <person name="Komaki H."/>
            <person name="Tamura T."/>
        </authorList>
    </citation>
    <scope>NUCLEOTIDE SEQUENCE</scope>
    <source>
        <strain evidence="1">NBRC 14553</strain>
    </source>
</reference>
<comment type="caution">
    <text evidence="1">The sequence shown here is derived from an EMBL/GenBank/DDBJ whole genome shotgun (WGS) entry which is preliminary data.</text>
</comment>
<evidence type="ECO:0000313" key="2">
    <source>
        <dbReference type="Proteomes" id="UP000660339"/>
    </source>
</evidence>
<accession>A0A8J3LDW1</accession>
<proteinExistence type="predicted"/>
<organism evidence="1 2">
    <name type="scientific">Catellatospora methionotrophica</name>
    <dbReference type="NCBI Taxonomy" id="121620"/>
    <lineage>
        <taxon>Bacteria</taxon>
        <taxon>Bacillati</taxon>
        <taxon>Actinomycetota</taxon>
        <taxon>Actinomycetes</taxon>
        <taxon>Micromonosporales</taxon>
        <taxon>Micromonosporaceae</taxon>
        <taxon>Catellatospora</taxon>
    </lineage>
</organism>
<protein>
    <submittedName>
        <fullName evidence="1">Uncharacterized protein</fullName>
    </submittedName>
</protein>
<gene>
    <name evidence="1" type="ORF">Cme02nite_51460</name>
</gene>
<sequence>MEFQLSVSASPDSHPFDLWIEPEGMMYQFPARSTVILSFRGPDAMKAEISHRSDGLIVWRPADTEVWATTPDGSCDQIAGWRDLPAPGLDSGGAPMTVTPRQLIEDLFHPEPPDAHSDGSR</sequence>
<dbReference type="Proteomes" id="UP000660339">
    <property type="component" value="Unassembled WGS sequence"/>
</dbReference>
<evidence type="ECO:0000313" key="1">
    <source>
        <dbReference type="EMBL" id="GIG16814.1"/>
    </source>
</evidence>
<keyword evidence="2" id="KW-1185">Reference proteome</keyword>
<name>A0A8J3LDW1_9ACTN</name>
<dbReference type="EMBL" id="BONJ01000028">
    <property type="protein sequence ID" value="GIG16814.1"/>
    <property type="molecule type" value="Genomic_DNA"/>
</dbReference>